<sequence length="279" mass="33272">MQSFCGEFFCKVDSEILRTETTYNSPICQAKHLSNYLEEKLNELFIWLEGYEFKNIEEEIFFFKELKSKLTSKYIYYHKILEIESKAPNTSRKLKIKYYKDVIVKCHQASTKDKEFYKYYRSGFTHYDHMYFTRYGTKQSINKHIARIYIDVRRCSLYDYNVALILANDNLIEFYEERIEELTNISKSLFYNTKSNLNWTGTKVDLIELVYALHASKAINHGNNDIKEIAMCLGRMLNVDIEDGLYRAYLDIKARKNNKTKFLNTLSENLNQKMIEEDN</sequence>
<dbReference type="AlphaFoldDB" id="A0A1M5DCS9"/>
<reference evidence="1 2" key="1">
    <citation type="submission" date="2016-11" db="EMBL/GenBank/DDBJ databases">
        <authorList>
            <person name="Jaros S."/>
            <person name="Januszkiewicz K."/>
            <person name="Wedrychowicz H."/>
        </authorList>
    </citation>
    <scope>NUCLEOTIDE SEQUENCE [LARGE SCALE GENOMIC DNA]</scope>
    <source>
        <strain evidence="1 2">DSM 25660</strain>
    </source>
</reference>
<organism evidence="1 2">
    <name type="scientific">Flavobacterium fontis</name>
    <dbReference type="NCBI Taxonomy" id="1124188"/>
    <lineage>
        <taxon>Bacteria</taxon>
        <taxon>Pseudomonadati</taxon>
        <taxon>Bacteroidota</taxon>
        <taxon>Flavobacteriia</taxon>
        <taxon>Flavobacteriales</taxon>
        <taxon>Flavobacteriaceae</taxon>
        <taxon>Flavobacterium</taxon>
    </lineage>
</organism>
<keyword evidence="2" id="KW-1185">Reference proteome</keyword>
<dbReference type="InterPro" id="IPR018534">
    <property type="entry name" value="Tet_reg_excision_RteC"/>
</dbReference>
<name>A0A1M5DCS9_9FLAO</name>
<dbReference type="STRING" id="1124188.SAMN05444377_11487"/>
<dbReference type="RefSeq" id="WP_073364541.1">
    <property type="nucleotide sequence ID" value="NZ_FQVQ01000014.1"/>
</dbReference>
<proteinExistence type="predicted"/>
<dbReference type="Proteomes" id="UP000184147">
    <property type="component" value="Unassembled WGS sequence"/>
</dbReference>
<gene>
    <name evidence="1" type="ORF">SAMN05444377_11487</name>
</gene>
<evidence type="ECO:0000313" key="2">
    <source>
        <dbReference type="Proteomes" id="UP000184147"/>
    </source>
</evidence>
<dbReference type="EMBL" id="FQVQ01000014">
    <property type="protein sequence ID" value="SHF64492.1"/>
    <property type="molecule type" value="Genomic_DNA"/>
</dbReference>
<evidence type="ECO:0000313" key="1">
    <source>
        <dbReference type="EMBL" id="SHF64492.1"/>
    </source>
</evidence>
<dbReference type="OrthoDB" id="790983at2"/>
<accession>A0A1M5DCS9</accession>
<dbReference type="Pfam" id="PF09357">
    <property type="entry name" value="RteC"/>
    <property type="match status" value="1"/>
</dbReference>
<protein>
    <submittedName>
        <fullName evidence="1">RteC protein</fullName>
    </submittedName>
</protein>